<dbReference type="AlphaFoldDB" id="A0A9D1GAL1"/>
<name>A0A9D1GAL1_9FIRM</name>
<sequence>MKIGLPKALLYYYYAPIWKAFFDELKVDYIESNDTTSKTLILGKEKSIDESCLALKIYLGHIEELKENCDYILVPRIYSLTKSEQVCTNFNALYDIVRNTFPNVKILNYNIDLKHHHTEKSGFIKMGKELGFSIIESLNAYNKAKIIENNYYKSEENKAKEELRSNKTKILLLGHPYILKDNLIGKSIINYLEKNNISIIYSYQIPRDLIDFNCSKISEKIHFTMNKEYLAAFNYFKDKVDGTIILTAFPCGPDSLSNEMIIRKRKKHPTLLLTFEDLTNNTAVITRLESFLDMLKGGIHL</sequence>
<dbReference type="InterPro" id="IPR018709">
    <property type="entry name" value="CoA_activase_DUF2229"/>
</dbReference>
<feature type="domain" description="DUF2229" evidence="1">
    <location>
        <begin position="2"/>
        <end position="201"/>
    </location>
</feature>
<protein>
    <recommendedName>
        <fullName evidence="1">DUF2229 domain-containing protein</fullName>
    </recommendedName>
</protein>
<dbReference type="Gene3D" id="3.40.50.11900">
    <property type="match status" value="1"/>
</dbReference>
<dbReference type="Pfam" id="PF09989">
    <property type="entry name" value="DUF2229"/>
    <property type="match status" value="1"/>
</dbReference>
<dbReference type="EMBL" id="DVKQ01000044">
    <property type="protein sequence ID" value="HIT37500.1"/>
    <property type="molecule type" value="Genomic_DNA"/>
</dbReference>
<comment type="caution">
    <text evidence="2">The sequence shown here is derived from an EMBL/GenBank/DDBJ whole genome shotgun (WGS) entry which is preliminary data.</text>
</comment>
<accession>A0A9D1GAL1</accession>
<dbReference type="PANTHER" id="PTHR32329">
    <property type="entry name" value="BIFUNCTIONAL PROTEIN [INCLUDES 2-HYDROXYACYL-COA DEHYDRATASE (N-TER) AND ITS ACTIVATOR DOMAIN (C_TERM)-RELATED"/>
    <property type="match status" value="1"/>
</dbReference>
<evidence type="ECO:0000313" key="2">
    <source>
        <dbReference type="EMBL" id="HIT37500.1"/>
    </source>
</evidence>
<reference evidence="2" key="2">
    <citation type="journal article" date="2021" name="PeerJ">
        <title>Extensive microbial diversity within the chicken gut microbiome revealed by metagenomics and culture.</title>
        <authorList>
            <person name="Gilroy R."/>
            <person name="Ravi A."/>
            <person name="Getino M."/>
            <person name="Pursley I."/>
            <person name="Horton D.L."/>
            <person name="Alikhan N.F."/>
            <person name="Baker D."/>
            <person name="Gharbi K."/>
            <person name="Hall N."/>
            <person name="Watson M."/>
            <person name="Adriaenssens E.M."/>
            <person name="Foster-Nyarko E."/>
            <person name="Jarju S."/>
            <person name="Secka A."/>
            <person name="Antonio M."/>
            <person name="Oren A."/>
            <person name="Chaudhuri R.R."/>
            <person name="La Ragione R."/>
            <person name="Hildebrand F."/>
            <person name="Pallen M.J."/>
        </authorList>
    </citation>
    <scope>NUCLEOTIDE SEQUENCE</scope>
    <source>
        <strain evidence="2">CHK195-26880</strain>
    </source>
</reference>
<gene>
    <name evidence="2" type="ORF">IAB59_03355</name>
</gene>
<proteinExistence type="predicted"/>
<dbReference type="PANTHER" id="PTHR32329:SF2">
    <property type="entry name" value="BIFUNCTIONAL PROTEIN [INCLUDES 2-HYDROXYACYL-COA DEHYDRATASE (N-TER) AND ITS ACTIVATOR DOMAIN (C_TERM)"/>
    <property type="match status" value="1"/>
</dbReference>
<dbReference type="Proteomes" id="UP000886833">
    <property type="component" value="Unassembled WGS sequence"/>
</dbReference>
<evidence type="ECO:0000313" key="3">
    <source>
        <dbReference type="Proteomes" id="UP000886833"/>
    </source>
</evidence>
<organism evidence="2 3">
    <name type="scientific">Candidatus Onthousia faecipullorum</name>
    <dbReference type="NCBI Taxonomy" id="2840887"/>
    <lineage>
        <taxon>Bacteria</taxon>
        <taxon>Bacillati</taxon>
        <taxon>Bacillota</taxon>
        <taxon>Bacilli</taxon>
        <taxon>Candidatus Onthousia</taxon>
    </lineage>
</organism>
<evidence type="ECO:0000259" key="1">
    <source>
        <dbReference type="Pfam" id="PF09989"/>
    </source>
</evidence>
<reference evidence="2" key="1">
    <citation type="submission" date="2020-10" db="EMBL/GenBank/DDBJ databases">
        <authorList>
            <person name="Gilroy R."/>
        </authorList>
    </citation>
    <scope>NUCLEOTIDE SEQUENCE</scope>
    <source>
        <strain evidence="2">CHK195-26880</strain>
    </source>
</reference>
<dbReference type="InterPro" id="IPR051805">
    <property type="entry name" value="Dehydratase_Activator_Redct"/>
</dbReference>